<dbReference type="EMBL" id="ANIZ01002917">
    <property type="protein sequence ID" value="ETI37366.1"/>
    <property type="molecule type" value="Genomic_DNA"/>
</dbReference>
<evidence type="ECO:0000313" key="2">
    <source>
        <dbReference type="EMBL" id="ETI37366.1"/>
    </source>
</evidence>
<feature type="non-terminal residue" evidence="2">
    <location>
        <position position="161"/>
    </location>
</feature>
<feature type="region of interest" description="Disordered" evidence="1">
    <location>
        <begin position="1"/>
        <end position="115"/>
    </location>
</feature>
<feature type="compositionally biased region" description="Basic and acidic residues" evidence="1">
    <location>
        <begin position="31"/>
        <end position="40"/>
    </location>
</feature>
<reference evidence="2 3" key="1">
    <citation type="submission" date="2013-11" db="EMBL/GenBank/DDBJ databases">
        <title>The Genome Sequence of Phytophthora parasitica P1569.</title>
        <authorList>
            <consortium name="The Broad Institute Genomics Platform"/>
            <person name="Russ C."/>
            <person name="Tyler B."/>
            <person name="Panabieres F."/>
            <person name="Shan W."/>
            <person name="Tripathy S."/>
            <person name="Grunwald N."/>
            <person name="Machado M."/>
            <person name="Johnson C.S."/>
            <person name="Arredondo F."/>
            <person name="Hong C."/>
            <person name="Coffey M."/>
            <person name="Young S.K."/>
            <person name="Zeng Q."/>
            <person name="Gargeya S."/>
            <person name="Fitzgerald M."/>
            <person name="Abouelleil A."/>
            <person name="Alvarado L."/>
            <person name="Chapman S.B."/>
            <person name="Gainer-Dewar J."/>
            <person name="Goldberg J."/>
            <person name="Griggs A."/>
            <person name="Gujja S."/>
            <person name="Hansen M."/>
            <person name="Howarth C."/>
            <person name="Imamovic A."/>
            <person name="Ireland A."/>
            <person name="Larimer J."/>
            <person name="McCowan C."/>
            <person name="Murphy C."/>
            <person name="Pearson M."/>
            <person name="Poon T.W."/>
            <person name="Priest M."/>
            <person name="Roberts A."/>
            <person name="Saif S."/>
            <person name="Shea T."/>
            <person name="Sykes S."/>
            <person name="Wortman J."/>
            <person name="Nusbaum C."/>
            <person name="Birren B."/>
        </authorList>
    </citation>
    <scope>NUCLEOTIDE SEQUENCE [LARGE SCALE GENOMIC DNA]</scope>
    <source>
        <strain evidence="2 3">P1569</strain>
    </source>
</reference>
<gene>
    <name evidence="2" type="ORF">F443_16635</name>
</gene>
<evidence type="ECO:0000313" key="3">
    <source>
        <dbReference type="Proteomes" id="UP000018721"/>
    </source>
</evidence>
<accession>V9EEJ0</accession>
<dbReference type="Proteomes" id="UP000018721">
    <property type="component" value="Unassembled WGS sequence"/>
</dbReference>
<evidence type="ECO:0008006" key="4">
    <source>
        <dbReference type="Google" id="ProtNLM"/>
    </source>
</evidence>
<evidence type="ECO:0000256" key="1">
    <source>
        <dbReference type="SAM" id="MobiDB-lite"/>
    </source>
</evidence>
<organism evidence="2 3">
    <name type="scientific">Phytophthora nicotianae P1569</name>
    <dbReference type="NCBI Taxonomy" id="1317065"/>
    <lineage>
        <taxon>Eukaryota</taxon>
        <taxon>Sar</taxon>
        <taxon>Stramenopiles</taxon>
        <taxon>Oomycota</taxon>
        <taxon>Peronosporomycetes</taxon>
        <taxon>Peronosporales</taxon>
        <taxon>Peronosporaceae</taxon>
        <taxon>Phytophthora</taxon>
    </lineage>
</organism>
<keyword evidence="3" id="KW-1185">Reference proteome</keyword>
<feature type="compositionally biased region" description="Low complexity" evidence="1">
    <location>
        <begin position="47"/>
        <end position="68"/>
    </location>
</feature>
<sequence>MSRLPSSPRVRSARYSPTSRPRTRSTSPRHALGEKGKLELSLDDASQDTQLSTPQSTTSEPPTCTSTTLAQSAHHDPCSKELSGGKSTPAVPSARLPGLPRRETSQARTHPTARDGSTKIYHLGFEYTRAKVSSVKISYRCSFYRKPKLCPPTLFFYADSM</sequence>
<protein>
    <recommendedName>
        <fullName evidence="4">FLYWCH-type domain-containing protein</fullName>
    </recommendedName>
</protein>
<proteinExistence type="predicted"/>
<comment type="caution">
    <text evidence="2">The sequence shown here is derived from an EMBL/GenBank/DDBJ whole genome shotgun (WGS) entry which is preliminary data.</text>
</comment>
<name>V9EEJ0_PHYNI</name>
<feature type="compositionally biased region" description="Low complexity" evidence="1">
    <location>
        <begin position="13"/>
        <end position="29"/>
    </location>
</feature>
<dbReference type="HOGENOM" id="CLU_1648177_0_0_1"/>
<dbReference type="AlphaFoldDB" id="V9EEJ0"/>